<dbReference type="Proteomes" id="UP001562357">
    <property type="component" value="Unassembled WGS sequence"/>
</dbReference>
<feature type="region of interest" description="Disordered" evidence="1">
    <location>
        <begin position="353"/>
        <end position="462"/>
    </location>
</feature>
<feature type="region of interest" description="Disordered" evidence="1">
    <location>
        <begin position="150"/>
        <end position="245"/>
    </location>
</feature>
<feature type="region of interest" description="Disordered" evidence="1">
    <location>
        <begin position="271"/>
        <end position="302"/>
    </location>
</feature>
<feature type="compositionally biased region" description="Low complexity" evidence="1">
    <location>
        <begin position="274"/>
        <end position="290"/>
    </location>
</feature>
<feature type="compositionally biased region" description="Basic and acidic residues" evidence="1">
    <location>
        <begin position="13"/>
        <end position="33"/>
    </location>
</feature>
<keyword evidence="3" id="KW-1185">Reference proteome</keyword>
<evidence type="ECO:0000313" key="3">
    <source>
        <dbReference type="Proteomes" id="UP001562357"/>
    </source>
</evidence>
<feature type="compositionally biased region" description="Polar residues" evidence="1">
    <location>
        <begin position="291"/>
        <end position="300"/>
    </location>
</feature>
<feature type="compositionally biased region" description="Basic and acidic residues" evidence="1">
    <location>
        <begin position="373"/>
        <end position="382"/>
    </location>
</feature>
<proteinExistence type="predicted"/>
<protein>
    <submittedName>
        <fullName evidence="2">Uncharacterized protein</fullName>
    </submittedName>
</protein>
<evidence type="ECO:0000313" key="2">
    <source>
        <dbReference type="EMBL" id="GAB0137238.1"/>
    </source>
</evidence>
<feature type="compositionally biased region" description="Polar residues" evidence="1">
    <location>
        <begin position="215"/>
        <end position="231"/>
    </location>
</feature>
<feature type="compositionally biased region" description="Basic residues" evidence="1">
    <location>
        <begin position="434"/>
        <end position="451"/>
    </location>
</feature>
<organism evidence="2 3">
    <name type="scientific">Epichloe bromicola</name>
    <dbReference type="NCBI Taxonomy" id="79588"/>
    <lineage>
        <taxon>Eukaryota</taxon>
        <taxon>Fungi</taxon>
        <taxon>Dikarya</taxon>
        <taxon>Ascomycota</taxon>
        <taxon>Pezizomycotina</taxon>
        <taxon>Sordariomycetes</taxon>
        <taxon>Hypocreomycetidae</taxon>
        <taxon>Hypocreales</taxon>
        <taxon>Clavicipitaceae</taxon>
        <taxon>Epichloe</taxon>
    </lineage>
</organism>
<sequence length="462" mass="49654">MSIFSSLRKSRQQAKEHNAKLAEQKKKEDEHIPYKHVPTHAATDAFTSAPPSWREADRPRIVEQNRRRSAMAASGHHMNMPGVPRIGSSLSRVSFPGDDVTPVVRLPRAYSYTSVSPYNASARESREIVYQSPPEMACMQVSLKGKEVSRAYDSQRISPASSKGGPSPVDSSDGFASSQDDLEMKPIQPKTRPAEAEAVTTHRLHPSHARRKSDASVNQYTLSSTAKSPHTNHLRDSRPPPSMRGFGSIPAVAVVPPTNVGGISSYLAQGHVGSGSSTTSSPSNTLTPPSHQGSATSLSGLSYGPVKQPAVASVTSHAPTVEKNEHGMNWFSLPEPDVDIHVPSVGIAAGPSFGTNRAMASPRAPQTTYSERPPTEVDRSPEPDLSQHNAWESQAVGPQQRMMDPSRAPPPVAHEHLVNVFPEMAMPDSQQKPGKGKKLSKGGAGKLKKNRWSSSKAPAVSV</sequence>
<feature type="compositionally biased region" description="Basic residues" evidence="1">
    <location>
        <begin position="202"/>
        <end position="211"/>
    </location>
</feature>
<comment type="caution">
    <text evidence="2">The sequence shown here is derived from an EMBL/GenBank/DDBJ whole genome shotgun (WGS) entry which is preliminary data.</text>
</comment>
<evidence type="ECO:0000256" key="1">
    <source>
        <dbReference type="SAM" id="MobiDB-lite"/>
    </source>
</evidence>
<dbReference type="EMBL" id="BAAFGZ010000260">
    <property type="protein sequence ID" value="GAB0137238.1"/>
    <property type="molecule type" value="Genomic_DNA"/>
</dbReference>
<feature type="region of interest" description="Disordered" evidence="1">
    <location>
        <begin position="1"/>
        <end position="61"/>
    </location>
</feature>
<gene>
    <name evidence="2" type="primary">g5514</name>
    <name evidence="2" type="ORF">EsDP_00005514</name>
</gene>
<name>A0ABQ0CUX3_9HYPO</name>
<accession>A0ABQ0CUX3</accession>
<reference evidence="3" key="1">
    <citation type="submission" date="2024-06" db="EMBL/GenBank/DDBJ databases">
        <title>Draft Genome Sequences of Epichloe bromicola Strains Isolated from Elymus ciliaris.</title>
        <authorList>
            <consortium name="Epichloe bromicola genome sequencing consortium"/>
            <person name="Miura A."/>
            <person name="Imano S."/>
            <person name="Ashida A."/>
            <person name="Sato I."/>
            <person name="Chiba S."/>
            <person name="Tanaka A."/>
            <person name="Camagna M."/>
            <person name="Takemoto D."/>
        </authorList>
    </citation>
    <scope>NUCLEOTIDE SEQUENCE [LARGE SCALE GENOMIC DNA]</scope>
    <source>
        <strain evidence="3">DP</strain>
    </source>
</reference>